<feature type="non-terminal residue" evidence="1">
    <location>
        <position position="55"/>
    </location>
</feature>
<sequence length="55" mass="6045">VLDDHVLALEEAGTAKGEESIVVSVKPAEDDRGPRFLLKGEGLQEFIRMNSNSYL</sequence>
<proteinExistence type="predicted"/>
<feature type="non-terminal residue" evidence="1">
    <location>
        <position position="1"/>
    </location>
</feature>
<gene>
    <name evidence="1" type="ORF">METZ01_LOCUS7548</name>
</gene>
<reference evidence="1" key="1">
    <citation type="submission" date="2018-05" db="EMBL/GenBank/DDBJ databases">
        <authorList>
            <person name="Lanie J.A."/>
            <person name="Ng W.-L."/>
            <person name="Kazmierczak K.M."/>
            <person name="Andrzejewski T.M."/>
            <person name="Davidsen T.M."/>
            <person name="Wayne K.J."/>
            <person name="Tettelin H."/>
            <person name="Glass J.I."/>
            <person name="Rusch D."/>
            <person name="Podicherti R."/>
            <person name="Tsui H.-C.T."/>
            <person name="Winkler M.E."/>
        </authorList>
    </citation>
    <scope>NUCLEOTIDE SEQUENCE</scope>
</reference>
<name>A0A381NKP4_9ZZZZ</name>
<protein>
    <submittedName>
        <fullName evidence="1">Uncharacterized protein</fullName>
    </submittedName>
</protein>
<dbReference type="EMBL" id="UINC01000402">
    <property type="protein sequence ID" value="SUZ54694.1"/>
    <property type="molecule type" value="Genomic_DNA"/>
</dbReference>
<organism evidence="1">
    <name type="scientific">marine metagenome</name>
    <dbReference type="NCBI Taxonomy" id="408172"/>
    <lineage>
        <taxon>unclassified sequences</taxon>
        <taxon>metagenomes</taxon>
        <taxon>ecological metagenomes</taxon>
    </lineage>
</organism>
<accession>A0A381NKP4</accession>
<dbReference type="AlphaFoldDB" id="A0A381NKP4"/>
<evidence type="ECO:0000313" key="1">
    <source>
        <dbReference type="EMBL" id="SUZ54694.1"/>
    </source>
</evidence>